<reference evidence="1 2" key="1">
    <citation type="submission" date="2021-03" db="EMBL/GenBank/DDBJ databases">
        <title>Fibrella sp. HMF5405 genome sequencing and assembly.</title>
        <authorList>
            <person name="Kang H."/>
            <person name="Kim H."/>
            <person name="Bae S."/>
            <person name="Joh K."/>
        </authorList>
    </citation>
    <scope>NUCLEOTIDE SEQUENCE [LARGE SCALE GENOMIC DNA]</scope>
    <source>
        <strain evidence="1 2">HMF5405</strain>
    </source>
</reference>
<name>A0ABS3JM14_9BACT</name>
<dbReference type="RefSeq" id="WP_207330987.1">
    <property type="nucleotide sequence ID" value="NZ_JAFMYW010000006.1"/>
</dbReference>
<organism evidence="1 2">
    <name type="scientific">Fibrella forsythiae</name>
    <dbReference type="NCBI Taxonomy" id="2817061"/>
    <lineage>
        <taxon>Bacteria</taxon>
        <taxon>Pseudomonadati</taxon>
        <taxon>Bacteroidota</taxon>
        <taxon>Cytophagia</taxon>
        <taxon>Cytophagales</taxon>
        <taxon>Spirosomataceae</taxon>
        <taxon>Fibrella</taxon>
    </lineage>
</organism>
<keyword evidence="2" id="KW-1185">Reference proteome</keyword>
<accession>A0ABS3JM14</accession>
<gene>
    <name evidence="1" type="ORF">J2I46_20875</name>
</gene>
<evidence type="ECO:0000313" key="2">
    <source>
        <dbReference type="Proteomes" id="UP000664628"/>
    </source>
</evidence>
<dbReference type="Proteomes" id="UP000664628">
    <property type="component" value="Unassembled WGS sequence"/>
</dbReference>
<proteinExistence type="predicted"/>
<evidence type="ECO:0000313" key="1">
    <source>
        <dbReference type="EMBL" id="MBO0951051.1"/>
    </source>
</evidence>
<protein>
    <submittedName>
        <fullName evidence="1">Uncharacterized protein</fullName>
    </submittedName>
</protein>
<sequence>MENALAHQGVKPAVKTAFSGLFRVATPIKQERSTRAITRQLSSPRFGPLVTFAPEER</sequence>
<comment type="caution">
    <text evidence="1">The sequence shown here is derived from an EMBL/GenBank/DDBJ whole genome shotgun (WGS) entry which is preliminary data.</text>
</comment>
<dbReference type="EMBL" id="JAFMYW010000006">
    <property type="protein sequence ID" value="MBO0951051.1"/>
    <property type="molecule type" value="Genomic_DNA"/>
</dbReference>